<dbReference type="AlphaFoldDB" id="A0A7G9REM8"/>
<feature type="transmembrane region" description="Helical" evidence="2">
    <location>
        <begin position="107"/>
        <end position="130"/>
    </location>
</feature>
<proteinExistence type="predicted"/>
<feature type="region of interest" description="Disordered" evidence="1">
    <location>
        <begin position="211"/>
        <end position="240"/>
    </location>
</feature>
<keyword evidence="2" id="KW-1133">Transmembrane helix</keyword>
<keyword evidence="2" id="KW-0812">Transmembrane</keyword>
<evidence type="ECO:0000313" key="3">
    <source>
        <dbReference type="EMBL" id="QNN54053.1"/>
    </source>
</evidence>
<gene>
    <name evidence="3" type="ORF">H9L09_06645</name>
</gene>
<feature type="transmembrane region" description="Helical" evidence="2">
    <location>
        <begin position="12"/>
        <end position="33"/>
    </location>
</feature>
<dbReference type="KEGG" id="nmes:H9L09_06645"/>
<reference evidence="3 4" key="1">
    <citation type="submission" date="2020-08" db="EMBL/GenBank/DDBJ databases">
        <title>Genome sequence of Nocardioides mesophilus KACC 16243T.</title>
        <authorList>
            <person name="Hyun D.-W."/>
            <person name="Bae J.-W."/>
        </authorList>
    </citation>
    <scope>NUCLEOTIDE SEQUENCE [LARGE SCALE GENOMIC DNA]</scope>
    <source>
        <strain evidence="3 4">KACC 16243</strain>
    </source>
</reference>
<name>A0A7G9REM8_9ACTN</name>
<sequence length="240" mass="25305">MSWQHAPLRDWTITVTIGELVGFTVPATVAVLLHDGSGLPLLVAMVAAGAVEGALLGLSQARVLRGVLPRLDRHRWIGLTAGSTALVWLLGLAPSTFTEVWRSWPTALVGTLGAVGVLVMLLSIGTFQWLELRRHLQRSGVWVGVTALAWMLGLLTFMAVAAPLWHAGQPVVLMVLIGVLGGVVMALTMAFSTGLGLRGMLRGQVSGPARPAVASEQQWGARHDQGAALARPAGEHPPPP</sequence>
<feature type="transmembrane region" description="Helical" evidence="2">
    <location>
        <begin position="142"/>
        <end position="165"/>
    </location>
</feature>
<dbReference type="Proteomes" id="UP000515947">
    <property type="component" value="Chromosome"/>
</dbReference>
<dbReference type="EMBL" id="CP060713">
    <property type="protein sequence ID" value="QNN54053.1"/>
    <property type="molecule type" value="Genomic_DNA"/>
</dbReference>
<evidence type="ECO:0000256" key="2">
    <source>
        <dbReference type="SAM" id="Phobius"/>
    </source>
</evidence>
<keyword evidence="4" id="KW-1185">Reference proteome</keyword>
<protein>
    <submittedName>
        <fullName evidence="3">Uncharacterized protein</fullName>
    </submittedName>
</protein>
<feature type="transmembrane region" description="Helical" evidence="2">
    <location>
        <begin position="171"/>
        <end position="192"/>
    </location>
</feature>
<evidence type="ECO:0000313" key="4">
    <source>
        <dbReference type="Proteomes" id="UP000515947"/>
    </source>
</evidence>
<organism evidence="3 4">
    <name type="scientific">Nocardioides mesophilus</name>
    <dbReference type="NCBI Taxonomy" id="433659"/>
    <lineage>
        <taxon>Bacteria</taxon>
        <taxon>Bacillati</taxon>
        <taxon>Actinomycetota</taxon>
        <taxon>Actinomycetes</taxon>
        <taxon>Propionibacteriales</taxon>
        <taxon>Nocardioidaceae</taxon>
        <taxon>Nocardioides</taxon>
    </lineage>
</organism>
<keyword evidence="2" id="KW-0472">Membrane</keyword>
<accession>A0A7G9REM8</accession>
<feature type="transmembrane region" description="Helical" evidence="2">
    <location>
        <begin position="76"/>
        <end position="95"/>
    </location>
</feature>
<evidence type="ECO:0000256" key="1">
    <source>
        <dbReference type="SAM" id="MobiDB-lite"/>
    </source>
</evidence>
<feature type="transmembrane region" description="Helical" evidence="2">
    <location>
        <begin position="39"/>
        <end position="64"/>
    </location>
</feature>
<dbReference type="RefSeq" id="WP_187579895.1">
    <property type="nucleotide sequence ID" value="NZ_CP060713.1"/>
</dbReference>